<dbReference type="KEGG" id="cbv:U729_1549"/>
<dbReference type="EMBL" id="CP006905">
    <property type="protein sequence ID" value="AIY84925.1"/>
    <property type="molecule type" value="Genomic_DNA"/>
</dbReference>
<dbReference type="NCBIfam" id="TIGR00152">
    <property type="entry name" value="dephospho-CoA kinase"/>
    <property type="match status" value="1"/>
</dbReference>
<evidence type="ECO:0000313" key="5">
    <source>
        <dbReference type="EMBL" id="AIY84925.1"/>
    </source>
</evidence>
<comment type="catalytic activity">
    <reaction evidence="3">
        <text>3'-dephospho-CoA + ATP = ADP + CoA + H(+)</text>
        <dbReference type="Rhea" id="RHEA:18245"/>
        <dbReference type="ChEBI" id="CHEBI:15378"/>
        <dbReference type="ChEBI" id="CHEBI:30616"/>
        <dbReference type="ChEBI" id="CHEBI:57287"/>
        <dbReference type="ChEBI" id="CHEBI:57328"/>
        <dbReference type="ChEBI" id="CHEBI:456216"/>
        <dbReference type="EC" id="2.7.1.24"/>
    </reaction>
</comment>
<dbReference type="Pfam" id="PF01121">
    <property type="entry name" value="CoaE"/>
    <property type="match status" value="1"/>
</dbReference>
<keyword evidence="3" id="KW-0963">Cytoplasm</keyword>
<keyword evidence="2 3" id="KW-0067">ATP-binding</keyword>
<comment type="similarity">
    <text evidence="3">Belongs to the CoaE family.</text>
</comment>
<dbReference type="HOGENOM" id="CLU_057180_2_1_9"/>
<dbReference type="RefSeq" id="WP_039313277.1">
    <property type="nucleotide sequence ID" value="NZ_CP006905.1"/>
</dbReference>
<evidence type="ECO:0000256" key="2">
    <source>
        <dbReference type="ARBA" id="ARBA00022840"/>
    </source>
</evidence>
<keyword evidence="3 5" id="KW-0808">Transferase</keyword>
<proteinExistence type="inferred from homology"/>
<accession>A0A0A7G1N4</accession>
<comment type="subcellular location">
    <subcellularLocation>
        <location evidence="3">Cytoplasm</location>
    </subcellularLocation>
</comment>
<organism evidence="5 6">
    <name type="scientific">Clostridium baratii str. Sullivan</name>
    <dbReference type="NCBI Taxonomy" id="1415775"/>
    <lineage>
        <taxon>Bacteria</taxon>
        <taxon>Bacillati</taxon>
        <taxon>Bacillota</taxon>
        <taxon>Clostridia</taxon>
        <taxon>Eubacteriales</taxon>
        <taxon>Clostridiaceae</taxon>
        <taxon>Clostridium</taxon>
    </lineage>
</organism>
<dbReference type="GO" id="GO:0005524">
    <property type="term" value="F:ATP binding"/>
    <property type="evidence" value="ECO:0007669"/>
    <property type="project" value="UniProtKB-UniRule"/>
</dbReference>
<keyword evidence="3" id="KW-0173">Coenzyme A biosynthesis</keyword>
<dbReference type="UniPathway" id="UPA00241">
    <property type="reaction ID" value="UER00356"/>
</dbReference>
<dbReference type="GO" id="GO:0005737">
    <property type="term" value="C:cytoplasm"/>
    <property type="evidence" value="ECO:0007669"/>
    <property type="project" value="UniProtKB-SubCell"/>
</dbReference>
<evidence type="ECO:0000256" key="1">
    <source>
        <dbReference type="ARBA" id="ARBA00022741"/>
    </source>
</evidence>
<evidence type="ECO:0000313" key="6">
    <source>
        <dbReference type="Proteomes" id="UP000030635"/>
    </source>
</evidence>
<keyword evidence="6" id="KW-1185">Reference proteome</keyword>
<protein>
    <recommendedName>
        <fullName evidence="3 4">Dephospho-CoA kinase</fullName>
        <ecNumber evidence="3 4">2.7.1.24</ecNumber>
    </recommendedName>
    <alternativeName>
        <fullName evidence="3">Dephosphocoenzyme A kinase</fullName>
    </alternativeName>
</protein>
<dbReference type="OrthoDB" id="9812943at2"/>
<dbReference type="PROSITE" id="PS51219">
    <property type="entry name" value="DPCK"/>
    <property type="match status" value="1"/>
</dbReference>
<dbReference type="AlphaFoldDB" id="A0A0A7G1N4"/>
<dbReference type="GO" id="GO:0015937">
    <property type="term" value="P:coenzyme A biosynthetic process"/>
    <property type="evidence" value="ECO:0007669"/>
    <property type="project" value="UniProtKB-UniRule"/>
</dbReference>
<comment type="pathway">
    <text evidence="3">Cofactor biosynthesis; coenzyme A biosynthesis; CoA from (R)-pantothenate: step 5/5.</text>
</comment>
<reference evidence="5 6" key="1">
    <citation type="journal article" date="2015" name="Infect. Genet. Evol.">
        <title>Genomic sequences of six botulinum neurotoxin-producing strains representing three clostridial species illustrate the mobility and diversity of botulinum neurotoxin genes.</title>
        <authorList>
            <person name="Smith T.J."/>
            <person name="Hill K.K."/>
            <person name="Xie G."/>
            <person name="Foley B.T."/>
            <person name="Williamson C.H."/>
            <person name="Foster J.T."/>
            <person name="Johnson S.L."/>
            <person name="Chertkov O."/>
            <person name="Teshima H."/>
            <person name="Gibbons H.S."/>
            <person name="Johnsky L.A."/>
            <person name="Karavis M.A."/>
            <person name="Smith L.A."/>
        </authorList>
    </citation>
    <scope>NUCLEOTIDE SEQUENCE [LARGE SCALE GENOMIC DNA]</scope>
    <source>
        <strain evidence="5">Sullivan</strain>
    </source>
</reference>
<keyword evidence="1 3" id="KW-0547">Nucleotide-binding</keyword>
<dbReference type="Gene3D" id="3.40.50.300">
    <property type="entry name" value="P-loop containing nucleotide triphosphate hydrolases"/>
    <property type="match status" value="1"/>
</dbReference>
<dbReference type="GO" id="GO:0004140">
    <property type="term" value="F:dephospho-CoA kinase activity"/>
    <property type="evidence" value="ECO:0007669"/>
    <property type="project" value="UniProtKB-UniRule"/>
</dbReference>
<dbReference type="InterPro" id="IPR027417">
    <property type="entry name" value="P-loop_NTPase"/>
</dbReference>
<keyword evidence="3 5" id="KW-0418">Kinase</keyword>
<sequence>MEWINRKCYFIGITGEIGSGKTTVSNILRDYGYSVFDTDLFSKKILIENKFIMEIIEKIVGQKVSRNYKMDFKKIGQIFDDNPKLEEKFEDWYQVFLGKEIMQKALFLKNEEKILFFDIPLLEKKGISNKFDYLWIVESKQNKCYERIKHRNNYSNKKIEYLIQNSKINKDLLLSNYKIIDNNKSIEDLKILIKFELDNLKAKFKL</sequence>
<dbReference type="CDD" id="cd02022">
    <property type="entry name" value="DPCK"/>
    <property type="match status" value="1"/>
</dbReference>
<evidence type="ECO:0000256" key="4">
    <source>
        <dbReference type="NCBIfam" id="TIGR00152"/>
    </source>
</evidence>
<dbReference type="Proteomes" id="UP000030635">
    <property type="component" value="Chromosome"/>
</dbReference>
<dbReference type="InterPro" id="IPR001977">
    <property type="entry name" value="Depp_CoAkinase"/>
</dbReference>
<evidence type="ECO:0000256" key="3">
    <source>
        <dbReference type="HAMAP-Rule" id="MF_00376"/>
    </source>
</evidence>
<dbReference type="HAMAP" id="MF_00376">
    <property type="entry name" value="Dephospho_CoA_kinase"/>
    <property type="match status" value="1"/>
</dbReference>
<dbReference type="EC" id="2.7.1.24" evidence="3 4"/>
<dbReference type="SUPFAM" id="SSF52540">
    <property type="entry name" value="P-loop containing nucleoside triphosphate hydrolases"/>
    <property type="match status" value="1"/>
</dbReference>
<gene>
    <name evidence="3 5" type="primary">coaE</name>
    <name evidence="5" type="ORF">U729_1549</name>
</gene>
<comment type="function">
    <text evidence="3">Catalyzes the phosphorylation of the 3'-hydroxyl group of dephosphocoenzyme A to form coenzyme A.</text>
</comment>
<dbReference type="eggNOG" id="COG0237">
    <property type="taxonomic scope" value="Bacteria"/>
</dbReference>
<feature type="binding site" evidence="3">
    <location>
        <begin position="18"/>
        <end position="23"/>
    </location>
    <ligand>
        <name>ATP</name>
        <dbReference type="ChEBI" id="CHEBI:30616"/>
    </ligand>
</feature>
<name>A0A0A7G1N4_9CLOT</name>